<name>A0AAV7JI77_9METZ</name>
<gene>
    <name evidence="2" type="ORF">LOD99_8154</name>
</gene>
<dbReference type="InterPro" id="IPR036179">
    <property type="entry name" value="Ig-like_dom_sf"/>
</dbReference>
<dbReference type="SUPFAM" id="SSF48726">
    <property type="entry name" value="Immunoglobulin"/>
    <property type="match status" value="1"/>
</dbReference>
<feature type="chain" id="PRO_5043933449" evidence="1">
    <location>
        <begin position="22"/>
        <end position="664"/>
    </location>
</feature>
<evidence type="ECO:0000256" key="1">
    <source>
        <dbReference type="SAM" id="SignalP"/>
    </source>
</evidence>
<keyword evidence="1" id="KW-0732">Signal</keyword>
<dbReference type="Proteomes" id="UP001165289">
    <property type="component" value="Unassembled WGS sequence"/>
</dbReference>
<protein>
    <submittedName>
        <fullName evidence="2">Uncharacterized protein</fullName>
    </submittedName>
</protein>
<keyword evidence="3" id="KW-1185">Reference proteome</keyword>
<feature type="signal peptide" evidence="1">
    <location>
        <begin position="1"/>
        <end position="21"/>
    </location>
</feature>
<dbReference type="InterPro" id="IPR013783">
    <property type="entry name" value="Ig-like_fold"/>
</dbReference>
<dbReference type="AlphaFoldDB" id="A0AAV7JI77"/>
<evidence type="ECO:0000313" key="2">
    <source>
        <dbReference type="EMBL" id="KAI6648522.1"/>
    </source>
</evidence>
<proteinExistence type="predicted"/>
<reference evidence="2 3" key="1">
    <citation type="journal article" date="2023" name="BMC Biol.">
        <title>The compact genome of the sponge Oopsacas minuta (Hexactinellida) is lacking key metazoan core genes.</title>
        <authorList>
            <person name="Santini S."/>
            <person name="Schenkelaars Q."/>
            <person name="Jourda C."/>
            <person name="Duchesne M."/>
            <person name="Belahbib H."/>
            <person name="Rocher C."/>
            <person name="Selva M."/>
            <person name="Riesgo A."/>
            <person name="Vervoort M."/>
            <person name="Leys S.P."/>
            <person name="Kodjabachian L."/>
            <person name="Le Bivic A."/>
            <person name="Borchiellini C."/>
            <person name="Claverie J.M."/>
            <person name="Renard E."/>
        </authorList>
    </citation>
    <scope>NUCLEOTIDE SEQUENCE [LARGE SCALE GENOMIC DNA]</scope>
    <source>
        <strain evidence="2">SPO-2</strain>
    </source>
</reference>
<accession>A0AAV7JI77</accession>
<dbReference type="EMBL" id="JAKMXF010000330">
    <property type="protein sequence ID" value="KAI6648522.1"/>
    <property type="molecule type" value="Genomic_DNA"/>
</dbReference>
<evidence type="ECO:0000313" key="3">
    <source>
        <dbReference type="Proteomes" id="UP001165289"/>
    </source>
</evidence>
<comment type="caution">
    <text evidence="2">The sequence shown here is derived from an EMBL/GenBank/DDBJ whole genome shotgun (WGS) entry which is preliminary data.</text>
</comment>
<organism evidence="2 3">
    <name type="scientific">Oopsacas minuta</name>
    <dbReference type="NCBI Taxonomy" id="111878"/>
    <lineage>
        <taxon>Eukaryota</taxon>
        <taxon>Metazoa</taxon>
        <taxon>Porifera</taxon>
        <taxon>Hexactinellida</taxon>
        <taxon>Hexasterophora</taxon>
        <taxon>Lyssacinosida</taxon>
        <taxon>Leucopsacidae</taxon>
        <taxon>Oopsacas</taxon>
    </lineage>
</organism>
<sequence>MKIFNIYQLILYICIIYSAECRTIRRQTNTDLIITSSETINNCEVGDYEAAFGADFQVRENSNVTLLISINRNHPSLIGESMTLSFFKDNTNIQLVFPNSVQRYPVEAMLTPPNEPEITNLFVVYEFGLVIVGLKLKSGQSSNNGEYKIEVGTLNTPVLTTVTSIIEFTTSCPAEPIREIINTDENETVFEEIGSYTHNFGGSIHVPTGSVVFLRISYDENHPDFEGEAVEVTLYKDGTLLRPVLGFISEGEFELEPDTRDMYPNIFVKFDFGYVYNSLVIRNGNPDYNGQYTLTICTRSRTGIASATTRVLFAPESTLPPALKRTNKEIFVYNKDIAYIQGIIGDRFIVLTPSSLNSIILFAEDTNNNNNINWNWYFTPIGGNRELIRRSQDTKILKFENSSALLLDGNEERLGVYTVEATNSAGFDVVSSEINNIMTPMVSLPEGRNTVGAIKIGVHVDISTPGNERVVIEARYQSGFPSTITNWFYSKCRDGERKQIENSDDMEIITDSTITRLIIRNTTRIEFGYYFAMASNLAGVEEAYSILGKAPELEEVRTFHNVEGFTQGQIGDSFKLSKNSLISIEANAQGFPPVSFSWFKVNPLDLYTEERRAVNGEDVRIGNTLNKSVFTLFTYPSCNFIKYTVRVSNELGQVELSSYVLNSL</sequence>
<dbReference type="Gene3D" id="2.60.40.10">
    <property type="entry name" value="Immunoglobulins"/>
    <property type="match status" value="1"/>
</dbReference>